<dbReference type="PANTHER" id="PTHR30289">
    <property type="entry name" value="UNCHARACTERIZED PROTEIN YBCL-RELATED"/>
    <property type="match status" value="1"/>
</dbReference>
<dbReference type="InterPro" id="IPR008914">
    <property type="entry name" value="PEBP"/>
</dbReference>
<keyword evidence="2" id="KW-1185">Reference proteome</keyword>
<dbReference type="Pfam" id="PF01161">
    <property type="entry name" value="PBP"/>
    <property type="match status" value="1"/>
</dbReference>
<dbReference type="RefSeq" id="WP_120784058.1">
    <property type="nucleotide sequence ID" value="NZ_CP032626.1"/>
</dbReference>
<dbReference type="OrthoDB" id="9797506at2"/>
<gene>
    <name evidence="1" type="ORF">D7I45_01650</name>
</gene>
<dbReference type="InterPro" id="IPR005247">
    <property type="entry name" value="YbhB_YbcL/LppC-like"/>
</dbReference>
<dbReference type="SUPFAM" id="SSF49777">
    <property type="entry name" value="PEBP-like"/>
    <property type="match status" value="1"/>
</dbReference>
<evidence type="ECO:0000313" key="2">
    <source>
        <dbReference type="Proteomes" id="UP000272003"/>
    </source>
</evidence>
<dbReference type="KEGG" id="abom:D7I45_01650"/>
<protein>
    <submittedName>
        <fullName evidence="1">YbhB/YbcL family Raf kinase inhibitor-like protein</fullName>
    </submittedName>
</protein>
<dbReference type="Proteomes" id="UP000272003">
    <property type="component" value="Chromosome"/>
</dbReference>
<name>A0A387ANN1_9LACO</name>
<sequence length="169" mass="18906">MQVEVSLQNGLLPDKYDKHTAEEFKDNGRPFVSFPFDIKNVPADTKSIAFALTDLDSIPVCGFEWIHWIAAGLDPKDVSVPENAGKENPLNWIKGNNSLAGKLMNLGNDPMSKGYVGPTPPDKPHDYTFTVYALDAKLDLKDGFWYNELLYAMKDHIIEQTAVNLHVNN</sequence>
<evidence type="ECO:0000313" key="1">
    <source>
        <dbReference type="EMBL" id="AYF92284.1"/>
    </source>
</evidence>
<dbReference type="CDD" id="cd00865">
    <property type="entry name" value="PEBP_bact_arch"/>
    <property type="match status" value="1"/>
</dbReference>
<accession>A0A387ANN1</accession>
<dbReference type="Gene3D" id="3.90.280.10">
    <property type="entry name" value="PEBP-like"/>
    <property type="match status" value="1"/>
</dbReference>
<dbReference type="AlphaFoldDB" id="A0A387ANN1"/>
<dbReference type="NCBIfam" id="TIGR00481">
    <property type="entry name" value="YbhB/YbcL family Raf kinase inhibitor-like protein"/>
    <property type="match status" value="1"/>
</dbReference>
<dbReference type="PANTHER" id="PTHR30289:SF1">
    <property type="entry name" value="PEBP (PHOSPHATIDYLETHANOLAMINE-BINDING PROTEIN) FAMILY PROTEIN"/>
    <property type="match status" value="1"/>
</dbReference>
<dbReference type="InterPro" id="IPR036610">
    <property type="entry name" value="PEBP-like_sf"/>
</dbReference>
<reference evidence="1 2" key="1">
    <citation type="submission" date="2018-09" db="EMBL/GenBank/DDBJ databases">
        <title>Genome sequencing of strain BHWM-4.</title>
        <authorList>
            <person name="Heo J."/>
            <person name="Kim S.-J."/>
            <person name="Kwon S.-W."/>
        </authorList>
    </citation>
    <scope>NUCLEOTIDE SEQUENCE [LARGE SCALE GENOMIC DNA]</scope>
    <source>
        <strain evidence="1 2">BHWM-4</strain>
    </source>
</reference>
<proteinExistence type="predicted"/>
<dbReference type="EMBL" id="CP032626">
    <property type="protein sequence ID" value="AYF92284.1"/>
    <property type="molecule type" value="Genomic_DNA"/>
</dbReference>
<organism evidence="1 2">
    <name type="scientific">Apilactobacillus bombintestini</name>
    <dbReference type="NCBI Taxonomy" id="2419772"/>
    <lineage>
        <taxon>Bacteria</taxon>
        <taxon>Bacillati</taxon>
        <taxon>Bacillota</taxon>
        <taxon>Bacilli</taxon>
        <taxon>Lactobacillales</taxon>
        <taxon>Lactobacillaceae</taxon>
        <taxon>Apilactobacillus</taxon>
    </lineage>
</organism>